<dbReference type="Pfam" id="PF02837">
    <property type="entry name" value="Glyco_hydro_2_N"/>
    <property type="match status" value="1"/>
</dbReference>
<dbReference type="InterPro" id="IPR006101">
    <property type="entry name" value="Glyco_hydro_2"/>
</dbReference>
<dbReference type="Pfam" id="PF11721">
    <property type="entry name" value="Malectin"/>
    <property type="match status" value="1"/>
</dbReference>
<dbReference type="AlphaFoldDB" id="A0A4R5MKA7"/>
<keyword evidence="10" id="KW-1185">Reference proteome</keyword>
<dbReference type="InterPro" id="IPR051913">
    <property type="entry name" value="GH2_Domain-Containing"/>
</dbReference>
<dbReference type="Pfam" id="PF00703">
    <property type="entry name" value="Glyco_hydro_2"/>
    <property type="match status" value="1"/>
</dbReference>
<evidence type="ECO:0000259" key="5">
    <source>
        <dbReference type="Pfam" id="PF00703"/>
    </source>
</evidence>
<feature type="domain" description="Malectin" evidence="8">
    <location>
        <begin position="711"/>
        <end position="834"/>
    </location>
</feature>
<protein>
    <recommendedName>
        <fullName evidence="11">DUF4982 domain-containing protein</fullName>
    </recommendedName>
</protein>
<dbReference type="InterPro" id="IPR013783">
    <property type="entry name" value="Ig-like_fold"/>
</dbReference>
<dbReference type="InterPro" id="IPR008979">
    <property type="entry name" value="Galactose-bd-like_sf"/>
</dbReference>
<evidence type="ECO:0000256" key="1">
    <source>
        <dbReference type="ARBA" id="ARBA00007401"/>
    </source>
</evidence>
<evidence type="ECO:0000256" key="3">
    <source>
        <dbReference type="ARBA" id="ARBA00023295"/>
    </source>
</evidence>
<dbReference type="SUPFAM" id="SSF51445">
    <property type="entry name" value="(Trans)glycosidases"/>
    <property type="match status" value="1"/>
</dbReference>
<dbReference type="PANTHER" id="PTHR42732:SF1">
    <property type="entry name" value="BETA-MANNOSIDASE"/>
    <property type="match status" value="1"/>
</dbReference>
<dbReference type="SUPFAM" id="SSF49303">
    <property type="entry name" value="beta-Galactosidase/glucuronidase domain"/>
    <property type="match status" value="1"/>
</dbReference>
<dbReference type="InterPro" id="IPR006102">
    <property type="entry name" value="Ig-like_GH2"/>
</dbReference>
<dbReference type="Pfam" id="PF02836">
    <property type="entry name" value="Glyco_hydro_2_C"/>
    <property type="match status" value="1"/>
</dbReference>
<evidence type="ECO:0000259" key="7">
    <source>
        <dbReference type="Pfam" id="PF02837"/>
    </source>
</evidence>
<keyword evidence="4" id="KW-0732">Signal</keyword>
<dbReference type="Gene3D" id="2.60.120.260">
    <property type="entry name" value="Galactose-binding domain-like"/>
    <property type="match status" value="1"/>
</dbReference>
<dbReference type="InterPro" id="IPR006103">
    <property type="entry name" value="Glyco_hydro_2_cat"/>
</dbReference>
<dbReference type="InterPro" id="IPR006104">
    <property type="entry name" value="Glyco_hydro_2_N"/>
</dbReference>
<evidence type="ECO:0000313" key="10">
    <source>
        <dbReference type="Proteomes" id="UP000295668"/>
    </source>
</evidence>
<dbReference type="GO" id="GO:0005975">
    <property type="term" value="P:carbohydrate metabolic process"/>
    <property type="evidence" value="ECO:0007669"/>
    <property type="project" value="InterPro"/>
</dbReference>
<dbReference type="InterPro" id="IPR017853">
    <property type="entry name" value="GH"/>
</dbReference>
<sequence>MKFKHFLLSIAISFTCSNIYAQETVSVRTQFSLNDNWKFSPKGLEFASTITANDKYWKRVDLPHTWNATDPFNDDATYVRGISWYRKSLVLNESLKNKRLFIYFEGANQVTDVYVNNNFVGQHKGGYTAFNFDISKYVKFDGSENVIAVQVNNAADFSIPPLSVGYAMYGGIYRDVWLIANEQVHFNFADHGSTGLFVATPKVNKDMALVEVKGTVQNQSNANADFEIANTLYDANGNVVGKQKSTSEVVRNSSSTFSVTLPTISNPKLWSPETPYLYTLITQILVNGKVTDQLSNKVGFRWFSFDANTGFSLNGAKYILKGTNRHQDLKGKGSALTNEDHYRDLKIIKDMGCNFLRLAHYPQDPEVLRLADQMGLLIWEEIPVVNNMNPTPEFTANAQYMAKEMIRQHYNHPSIILWGSMNEVLLWSQGNERIQVQEDTVYLNQVHKFAVTMDSTVRKEDASRYSTMAMHMSGDYDKIKLPQIPQVASWNIYNGWYGGKVEEFGPTFDQKHKDNPNEILFVSEYGAESDLQINAEKPQRLDFSGAYQRYFHESYLAQIKQRPYLAGTAIWNQFDFSQPNVGGTMSHLNHKGMVTWDRIKKDVYYLYKANWNPEPMVYIATRDWLSRGGKPNATSTIDVYSNLKNVVLTVNGKKYPAQNGNEVNKISWQVALKNGENVIHASGNLNGVNYSDQVIIKYKIFNNTFDDGFTNMAINVGSNTQYFDDSEQIWINDQPYTKGSYGYIKGNPSNLSIKSLITHTNDTPLYYSYLNNLSGYRLDVKPGRYEVELCFAEPNKIKRGERVFNVSINGKQVELEFDLANESGFAVAINKKYIVDTNGPIDIVFTPIKGEPILNGLRIVKL</sequence>
<comment type="caution">
    <text evidence="9">The sequence shown here is derived from an EMBL/GenBank/DDBJ whole genome shotgun (WGS) entry which is preliminary data.</text>
</comment>
<evidence type="ECO:0000259" key="6">
    <source>
        <dbReference type="Pfam" id="PF02836"/>
    </source>
</evidence>
<feature type="chain" id="PRO_5020671499" description="DUF4982 domain-containing protein" evidence="4">
    <location>
        <begin position="22"/>
        <end position="862"/>
    </location>
</feature>
<feature type="domain" description="Glycosyl hydrolases family 2 sugar binding" evidence="7">
    <location>
        <begin position="44"/>
        <end position="179"/>
    </location>
</feature>
<dbReference type="Proteomes" id="UP000295668">
    <property type="component" value="Unassembled WGS sequence"/>
</dbReference>
<feature type="domain" description="Glycoside hydrolase family 2 immunoglobulin-like beta-sandwich" evidence="5">
    <location>
        <begin position="199"/>
        <end position="301"/>
    </location>
</feature>
<dbReference type="PANTHER" id="PTHR42732">
    <property type="entry name" value="BETA-GALACTOSIDASE"/>
    <property type="match status" value="1"/>
</dbReference>
<keyword evidence="2" id="KW-0378">Hydrolase</keyword>
<feature type="domain" description="Glycoside hydrolase family 2 catalytic" evidence="6">
    <location>
        <begin position="310"/>
        <end position="612"/>
    </location>
</feature>
<dbReference type="Gene3D" id="3.20.20.80">
    <property type="entry name" value="Glycosidases"/>
    <property type="match status" value="1"/>
</dbReference>
<evidence type="ECO:0008006" key="11">
    <source>
        <dbReference type="Google" id="ProtNLM"/>
    </source>
</evidence>
<reference evidence="9 10" key="1">
    <citation type="submission" date="2019-02" db="EMBL/GenBank/DDBJ databases">
        <title>Pedobacter sp. nov., a novel speices isolated from soil of pinguins habitat in Antarcitica.</title>
        <authorList>
            <person name="He R.-H."/>
        </authorList>
    </citation>
    <scope>NUCLEOTIDE SEQUENCE [LARGE SCALE GENOMIC DNA]</scope>
    <source>
        <strain evidence="9 10">E01020</strain>
    </source>
</reference>
<dbReference type="SUPFAM" id="SSF49785">
    <property type="entry name" value="Galactose-binding domain-like"/>
    <property type="match status" value="1"/>
</dbReference>
<dbReference type="Gene3D" id="2.60.40.10">
    <property type="entry name" value="Immunoglobulins"/>
    <property type="match status" value="2"/>
</dbReference>
<dbReference type="OrthoDB" id="9801077at2"/>
<evidence type="ECO:0000259" key="8">
    <source>
        <dbReference type="Pfam" id="PF11721"/>
    </source>
</evidence>
<dbReference type="GO" id="GO:0004553">
    <property type="term" value="F:hydrolase activity, hydrolyzing O-glycosyl compounds"/>
    <property type="evidence" value="ECO:0007669"/>
    <property type="project" value="InterPro"/>
</dbReference>
<feature type="signal peptide" evidence="4">
    <location>
        <begin position="1"/>
        <end position="21"/>
    </location>
</feature>
<dbReference type="InterPro" id="IPR036156">
    <property type="entry name" value="Beta-gal/glucu_dom_sf"/>
</dbReference>
<gene>
    <name evidence="9" type="ORF">EZJ43_09990</name>
</gene>
<keyword evidence="3" id="KW-0326">Glycosidase</keyword>
<evidence type="ECO:0000256" key="2">
    <source>
        <dbReference type="ARBA" id="ARBA00022801"/>
    </source>
</evidence>
<dbReference type="Gene3D" id="2.60.120.430">
    <property type="entry name" value="Galactose-binding lectin"/>
    <property type="match status" value="1"/>
</dbReference>
<dbReference type="EMBL" id="SJCY01000006">
    <property type="protein sequence ID" value="TDG36008.1"/>
    <property type="molecule type" value="Genomic_DNA"/>
</dbReference>
<comment type="similarity">
    <text evidence="1">Belongs to the glycosyl hydrolase 2 family.</text>
</comment>
<name>A0A4R5MKA7_9SPHI</name>
<dbReference type="PRINTS" id="PR00132">
    <property type="entry name" value="GLHYDRLASE2"/>
</dbReference>
<dbReference type="InterPro" id="IPR021720">
    <property type="entry name" value="Malectin_dom"/>
</dbReference>
<dbReference type="RefSeq" id="WP_133262571.1">
    <property type="nucleotide sequence ID" value="NZ_SJCY01000006.1"/>
</dbReference>
<accession>A0A4R5MKA7</accession>
<evidence type="ECO:0000256" key="4">
    <source>
        <dbReference type="SAM" id="SignalP"/>
    </source>
</evidence>
<evidence type="ECO:0000313" key="9">
    <source>
        <dbReference type="EMBL" id="TDG36008.1"/>
    </source>
</evidence>
<organism evidence="9 10">
    <name type="scientific">Pedobacter changchengzhani</name>
    <dbReference type="NCBI Taxonomy" id="2529274"/>
    <lineage>
        <taxon>Bacteria</taxon>
        <taxon>Pseudomonadati</taxon>
        <taxon>Bacteroidota</taxon>
        <taxon>Sphingobacteriia</taxon>
        <taxon>Sphingobacteriales</taxon>
        <taxon>Sphingobacteriaceae</taxon>
        <taxon>Pedobacter</taxon>
    </lineage>
</organism>
<proteinExistence type="inferred from homology"/>